<evidence type="ECO:0000313" key="2">
    <source>
        <dbReference type="Proteomes" id="UP000671913"/>
    </source>
</evidence>
<keyword evidence="2" id="KW-1185">Reference proteome</keyword>
<dbReference type="SUPFAM" id="SSF47781">
    <property type="entry name" value="RuvA domain 2-like"/>
    <property type="match status" value="1"/>
</dbReference>
<dbReference type="CDD" id="cd19067">
    <property type="entry name" value="PfuEndoQ-like"/>
    <property type="match status" value="1"/>
</dbReference>
<dbReference type="Gene3D" id="1.10.150.20">
    <property type="entry name" value="5' to 3' exonuclease, C-terminal subdomain"/>
    <property type="match status" value="1"/>
</dbReference>
<dbReference type="EMBL" id="CP060096">
    <property type="protein sequence ID" value="QSZ26491.1"/>
    <property type="molecule type" value="Genomic_DNA"/>
</dbReference>
<name>A0A975AUB0_9THEO</name>
<reference evidence="1" key="1">
    <citation type="submission" date="2020-08" db="EMBL/GenBank/DDBJ databases">
        <title>Genomic insights into the carbon and energy metabolism of the first obligate autotrophic acetogenic bacterium Aceticella autotrophica gen. nov., sp. nov.</title>
        <authorList>
            <person name="Toshchakov S.V."/>
            <person name="Elcheninov A.G."/>
            <person name="Kublanov I.V."/>
            <person name="Frolov E.N."/>
            <person name="Lebedinsky A.V."/>
        </authorList>
    </citation>
    <scope>NUCLEOTIDE SEQUENCE</scope>
    <source>
        <strain evidence="1">3443-3Ac</strain>
    </source>
</reference>
<dbReference type="InterPro" id="IPR010994">
    <property type="entry name" value="RuvA_2-like"/>
</dbReference>
<dbReference type="Gene3D" id="3.20.20.140">
    <property type="entry name" value="Metal-dependent hydrolases"/>
    <property type="match status" value="1"/>
</dbReference>
<dbReference type="Proteomes" id="UP000671913">
    <property type="component" value="Chromosome"/>
</dbReference>
<accession>A0A975AUB0</accession>
<dbReference type="AlphaFoldDB" id="A0A975AUB0"/>
<dbReference type="KEGG" id="aaut:ACETAC_06090"/>
<dbReference type="RefSeq" id="WP_284679165.1">
    <property type="nucleotide sequence ID" value="NZ_CP060096.1"/>
</dbReference>
<dbReference type="SUPFAM" id="SSF89550">
    <property type="entry name" value="PHP domain-like"/>
    <property type="match status" value="1"/>
</dbReference>
<dbReference type="InterPro" id="IPR016195">
    <property type="entry name" value="Pol/histidinol_Pase-like"/>
</dbReference>
<dbReference type="PANTHER" id="PTHR40084:SF1">
    <property type="entry name" value="PHOSPHOTRANSFERASE"/>
    <property type="match status" value="1"/>
</dbReference>
<dbReference type="PANTHER" id="PTHR40084">
    <property type="entry name" value="PHOSPHOHYDROLASE, PHP FAMILY"/>
    <property type="match status" value="1"/>
</dbReference>
<sequence length="388" mass="43886">MIYNVDLHVHIGRTKSGKPVKITASNKLTPINILEQCFIKGIDIVGLVDCAVPEILDELNFMMNKDILIPLHGGGLRYKNRITLLLASEVEIGGEKKGSPHILCFLRDIKSMRKFSNILSNHIKNINLSSQRCSLSSIEIYKIVKDLGGFLIPAHVFTPFKSYYGSSTERLGDIFKEYYNDLNSIELGLSSDTDLADEISELKSKTFLSNSDAHSLNKIAREFNIFEMQEPDFDEVFSVLNREDGKKIIKNYGLNPELGKYHRTFCLDCSNVSTEVPPVYICTNCGSKNIVFGVKDRIAEIKDQDIIHPKFRPEYVYQIPLEFIPKIGYKTIKKLVNEFGNEIYALHRASYHDLEKVVGSKAAENIFKIRQGNFTLRIGGGGFYGKII</sequence>
<organism evidence="1 2">
    <name type="scientific">Aceticella autotrophica</name>
    <dbReference type="NCBI Taxonomy" id="2755338"/>
    <lineage>
        <taxon>Bacteria</taxon>
        <taxon>Bacillati</taxon>
        <taxon>Bacillota</taxon>
        <taxon>Clostridia</taxon>
        <taxon>Thermoanaerobacterales</taxon>
        <taxon>Thermoanaerobacteraceae</taxon>
        <taxon>Aceticella</taxon>
    </lineage>
</organism>
<gene>
    <name evidence="1" type="ORF">ACETAC_06090</name>
</gene>
<proteinExistence type="predicted"/>
<protein>
    <submittedName>
        <fullName evidence="1">Histidinol-phosphatase</fullName>
    </submittedName>
</protein>
<evidence type="ECO:0000313" key="1">
    <source>
        <dbReference type="EMBL" id="QSZ26491.1"/>
    </source>
</evidence>